<dbReference type="Gene3D" id="3.40.50.80">
    <property type="entry name" value="Nucleotide-binding domain of ferredoxin-NADP reductase (FNR) module"/>
    <property type="match status" value="1"/>
</dbReference>
<dbReference type="PANTHER" id="PTHR32361">
    <property type="entry name" value="FERRIC/CUPRIC REDUCTASE TRANSMEMBRANE COMPONENT"/>
    <property type="match status" value="1"/>
</dbReference>
<feature type="transmembrane region" description="Helical" evidence="10">
    <location>
        <begin position="136"/>
        <end position="159"/>
    </location>
</feature>
<feature type="domain" description="FAD-binding FR-type" evidence="11">
    <location>
        <begin position="347"/>
        <end position="469"/>
    </location>
</feature>
<keyword evidence="3" id="KW-0813">Transport</keyword>
<evidence type="ECO:0000256" key="3">
    <source>
        <dbReference type="ARBA" id="ARBA00022448"/>
    </source>
</evidence>
<evidence type="ECO:0000313" key="13">
    <source>
        <dbReference type="Proteomes" id="UP000053599"/>
    </source>
</evidence>
<dbReference type="GO" id="GO:0006879">
    <property type="term" value="P:intracellular iron ion homeostasis"/>
    <property type="evidence" value="ECO:0007669"/>
    <property type="project" value="TreeGrafter"/>
</dbReference>
<proteinExistence type="inferred from homology"/>
<dbReference type="Pfam" id="PF08030">
    <property type="entry name" value="NAD_binding_6"/>
    <property type="match status" value="1"/>
</dbReference>
<evidence type="ECO:0000256" key="10">
    <source>
        <dbReference type="SAM" id="Phobius"/>
    </source>
</evidence>
<feature type="transmembrane region" description="Helical" evidence="10">
    <location>
        <begin position="55"/>
        <end position="75"/>
    </location>
</feature>
<dbReference type="InterPro" id="IPR013121">
    <property type="entry name" value="Fe_red_NAD-bd_6"/>
</dbReference>
<evidence type="ECO:0000256" key="4">
    <source>
        <dbReference type="ARBA" id="ARBA00022692"/>
    </source>
</evidence>
<dbReference type="HOGENOM" id="CLU_016134_0_0_1"/>
<dbReference type="AlphaFoldDB" id="A0A0D1VR18"/>
<dbReference type="InterPro" id="IPR039261">
    <property type="entry name" value="FNR_nucleotide-bd"/>
</dbReference>
<gene>
    <name evidence="12" type="ORF">PV11_10202</name>
</gene>
<evidence type="ECO:0000313" key="12">
    <source>
        <dbReference type="EMBL" id="KIV78490.1"/>
    </source>
</evidence>
<evidence type="ECO:0000256" key="7">
    <source>
        <dbReference type="ARBA" id="ARBA00023002"/>
    </source>
</evidence>
<dbReference type="InterPro" id="IPR051410">
    <property type="entry name" value="Ferric/Cupric_Reductase"/>
</dbReference>
<protein>
    <recommendedName>
        <fullName evidence="11">FAD-binding FR-type domain-containing protein</fullName>
    </recommendedName>
</protein>
<accession>A0A0D1VR18</accession>
<dbReference type="SFLD" id="SFLDG01168">
    <property type="entry name" value="Ferric_reductase_subgroup_(FRE"/>
    <property type="match status" value="1"/>
</dbReference>
<evidence type="ECO:0000256" key="2">
    <source>
        <dbReference type="ARBA" id="ARBA00006278"/>
    </source>
</evidence>
<keyword evidence="9 10" id="KW-0472">Membrane</keyword>
<dbReference type="PANTHER" id="PTHR32361:SF3">
    <property type="entry name" value="REDUCTASE, PUTATIVE (AFU_ORTHOLOGUE AFUA_6G13750)-RELATED"/>
    <property type="match status" value="1"/>
</dbReference>
<keyword evidence="6 10" id="KW-1133">Transmembrane helix</keyword>
<dbReference type="STRING" id="1016849.A0A0D1VR18"/>
<dbReference type="OrthoDB" id="167398at2759"/>
<reference evidence="12 13" key="1">
    <citation type="submission" date="2015-01" db="EMBL/GenBank/DDBJ databases">
        <title>The Genome Sequence of Exophiala sideris CBS121828.</title>
        <authorList>
            <consortium name="The Broad Institute Genomics Platform"/>
            <person name="Cuomo C."/>
            <person name="de Hoog S."/>
            <person name="Gorbushina A."/>
            <person name="Stielow B."/>
            <person name="Teixiera M."/>
            <person name="Abouelleil A."/>
            <person name="Chapman S.B."/>
            <person name="Priest M."/>
            <person name="Young S.K."/>
            <person name="Wortman J."/>
            <person name="Nusbaum C."/>
            <person name="Birren B."/>
        </authorList>
    </citation>
    <scope>NUCLEOTIDE SEQUENCE [LARGE SCALE GENOMIC DNA]</scope>
    <source>
        <strain evidence="12 13">CBS 121828</strain>
    </source>
</reference>
<dbReference type="Proteomes" id="UP000053599">
    <property type="component" value="Unassembled WGS sequence"/>
</dbReference>
<dbReference type="SUPFAM" id="SSF52343">
    <property type="entry name" value="Ferredoxin reductase-like, C-terminal NADP-linked domain"/>
    <property type="match status" value="1"/>
</dbReference>
<dbReference type="EMBL" id="KN846954">
    <property type="protein sequence ID" value="KIV78490.1"/>
    <property type="molecule type" value="Genomic_DNA"/>
</dbReference>
<dbReference type="SFLD" id="SFLDS00052">
    <property type="entry name" value="Ferric_Reductase_Domain"/>
    <property type="match status" value="1"/>
</dbReference>
<dbReference type="GO" id="GO:0000293">
    <property type="term" value="F:ferric-chelate reductase activity"/>
    <property type="evidence" value="ECO:0007669"/>
    <property type="project" value="UniProtKB-ARBA"/>
</dbReference>
<dbReference type="InterPro" id="IPR013112">
    <property type="entry name" value="FAD-bd_8"/>
</dbReference>
<dbReference type="Pfam" id="PF01794">
    <property type="entry name" value="Ferric_reduct"/>
    <property type="match status" value="1"/>
</dbReference>
<keyword evidence="8" id="KW-0406">Ion transport</keyword>
<evidence type="ECO:0000256" key="9">
    <source>
        <dbReference type="ARBA" id="ARBA00023136"/>
    </source>
</evidence>
<dbReference type="GO" id="GO:0015677">
    <property type="term" value="P:copper ion import"/>
    <property type="evidence" value="ECO:0007669"/>
    <property type="project" value="TreeGrafter"/>
</dbReference>
<feature type="transmembrane region" description="Helical" evidence="10">
    <location>
        <begin position="260"/>
        <end position="282"/>
    </location>
</feature>
<feature type="transmembrane region" description="Helical" evidence="10">
    <location>
        <begin position="221"/>
        <end position="240"/>
    </location>
</feature>
<comment type="subcellular location">
    <subcellularLocation>
        <location evidence="1">Membrane</location>
        <topology evidence="1">Multi-pass membrane protein</topology>
    </subcellularLocation>
</comment>
<evidence type="ECO:0000256" key="6">
    <source>
        <dbReference type="ARBA" id="ARBA00022989"/>
    </source>
</evidence>
<name>A0A0D1VR18_9EURO</name>
<organism evidence="12 13">
    <name type="scientific">Exophiala sideris</name>
    <dbReference type="NCBI Taxonomy" id="1016849"/>
    <lineage>
        <taxon>Eukaryota</taxon>
        <taxon>Fungi</taxon>
        <taxon>Dikarya</taxon>
        <taxon>Ascomycota</taxon>
        <taxon>Pezizomycotina</taxon>
        <taxon>Eurotiomycetes</taxon>
        <taxon>Chaetothyriomycetidae</taxon>
        <taxon>Chaetothyriales</taxon>
        <taxon>Herpotrichiellaceae</taxon>
        <taxon>Exophiala</taxon>
    </lineage>
</organism>
<dbReference type="GO" id="GO:0006826">
    <property type="term" value="P:iron ion transport"/>
    <property type="evidence" value="ECO:0007669"/>
    <property type="project" value="TreeGrafter"/>
</dbReference>
<evidence type="ECO:0000256" key="1">
    <source>
        <dbReference type="ARBA" id="ARBA00004141"/>
    </source>
</evidence>
<dbReference type="GO" id="GO:0005886">
    <property type="term" value="C:plasma membrane"/>
    <property type="evidence" value="ECO:0007669"/>
    <property type="project" value="TreeGrafter"/>
</dbReference>
<keyword evidence="4 10" id="KW-0812">Transmembrane</keyword>
<keyword evidence="7" id="KW-0560">Oxidoreductase</keyword>
<dbReference type="CDD" id="cd06186">
    <property type="entry name" value="NOX_Duox_like_FAD_NADP"/>
    <property type="match status" value="1"/>
</dbReference>
<dbReference type="PROSITE" id="PS51384">
    <property type="entry name" value="FAD_FR"/>
    <property type="match status" value="1"/>
</dbReference>
<evidence type="ECO:0000256" key="8">
    <source>
        <dbReference type="ARBA" id="ARBA00023065"/>
    </source>
</evidence>
<dbReference type="InterPro" id="IPR017927">
    <property type="entry name" value="FAD-bd_FR_type"/>
</dbReference>
<comment type="similarity">
    <text evidence="2">Belongs to the ferric reductase (FRE) family.</text>
</comment>
<evidence type="ECO:0000259" key="11">
    <source>
        <dbReference type="PROSITE" id="PS51384"/>
    </source>
</evidence>
<dbReference type="Pfam" id="PF08022">
    <property type="entry name" value="FAD_binding_8"/>
    <property type="match status" value="1"/>
</dbReference>
<dbReference type="InterPro" id="IPR013130">
    <property type="entry name" value="Fe3_Rdtase_TM_dom"/>
</dbReference>
<keyword evidence="5" id="KW-0249">Electron transport</keyword>
<evidence type="ECO:0000256" key="5">
    <source>
        <dbReference type="ARBA" id="ARBA00022982"/>
    </source>
</evidence>
<sequence>MASILNVLPARHIQNLSDAKTLQHHWGYADRALPCTNDAGSCAYLDSVYHSHDLGMLYCGILWATIGGILFIWGIGRLICQPSERHRVTAFEKERPKSSNQHGKQRLWNACSSFGRRYLLPDCCRSIFGRSTRLQVLIFAVLTGYLTIWTFVGITYKQWITPAKGMPGVYNTRTGLGPWADRVGVLAYALTPLSVMLSSRESLLSLLTGIPYQHFNFLHRWLGYIMLVQGSLHTIGWCVVEMRLYQPQPQTGLEWIAQKYMIWGVIAMFLLTIIFVLSTPWAIRRTGYEFFRKSHYIVAMLYIGACWGHWSRLDCYLIWSLVLWLIDRGIRLVRTALIHYNYLSGSTMTFRTASAAVTYFPDAKNGDVVRLDFTHPQDPWAIGAHFYLCFPQVSIWQAHPFTPCSLPSDSSEGQLHSYILRAKSGATKVLADLAATKTASPMREERSLEVNVPTTPVILAGPYGGSIMSHLQPDTNVLCVAGGTGVTFVLPVLLKLVKDMAQSSRKIELVWVVRRSGDVAWVKAELDVLRRAGASHALNIRIFVTRECSTSGGDNAMRDKISLSSTTEVLKTPSGSESGCITIQSPAAIEDQSESRHPDLRSLVRDFVGSTVRGPTSVFASGPGGMLSDLREAVAECNSAKKVWKGNLRFNVELISDDRLEW</sequence>